<evidence type="ECO:0000313" key="2">
    <source>
        <dbReference type="Proteomes" id="UP000499080"/>
    </source>
</evidence>
<sequence length="78" mass="8909">MEQPSRDGFKQAIHFSSKMEFLEYGKEKAIIKVENPSNLEEIIRKDGIRTNSKSKTSCADSNLRPRCEARAYQGICLD</sequence>
<dbReference type="EMBL" id="BGPR01001000">
    <property type="protein sequence ID" value="GBM42621.1"/>
    <property type="molecule type" value="Genomic_DNA"/>
</dbReference>
<organism evidence="1 2">
    <name type="scientific">Araneus ventricosus</name>
    <name type="common">Orbweaver spider</name>
    <name type="synonym">Epeira ventricosa</name>
    <dbReference type="NCBI Taxonomy" id="182803"/>
    <lineage>
        <taxon>Eukaryota</taxon>
        <taxon>Metazoa</taxon>
        <taxon>Ecdysozoa</taxon>
        <taxon>Arthropoda</taxon>
        <taxon>Chelicerata</taxon>
        <taxon>Arachnida</taxon>
        <taxon>Araneae</taxon>
        <taxon>Araneomorphae</taxon>
        <taxon>Entelegynae</taxon>
        <taxon>Araneoidea</taxon>
        <taxon>Araneidae</taxon>
        <taxon>Araneus</taxon>
    </lineage>
</organism>
<comment type="caution">
    <text evidence="1">The sequence shown here is derived from an EMBL/GenBank/DDBJ whole genome shotgun (WGS) entry which is preliminary data.</text>
</comment>
<gene>
    <name evidence="1" type="ORF">AVEN_148948_1</name>
</gene>
<evidence type="ECO:0000313" key="1">
    <source>
        <dbReference type="EMBL" id="GBM42621.1"/>
    </source>
</evidence>
<name>A0A4Y2FN50_ARAVE</name>
<dbReference type="AlphaFoldDB" id="A0A4Y2FN50"/>
<keyword evidence="2" id="KW-1185">Reference proteome</keyword>
<accession>A0A4Y2FN50</accession>
<dbReference type="Proteomes" id="UP000499080">
    <property type="component" value="Unassembled WGS sequence"/>
</dbReference>
<proteinExistence type="predicted"/>
<protein>
    <submittedName>
        <fullName evidence="1">Uncharacterized protein</fullName>
    </submittedName>
</protein>
<reference evidence="1 2" key="1">
    <citation type="journal article" date="2019" name="Sci. Rep.">
        <title>Orb-weaving spider Araneus ventricosus genome elucidates the spidroin gene catalogue.</title>
        <authorList>
            <person name="Kono N."/>
            <person name="Nakamura H."/>
            <person name="Ohtoshi R."/>
            <person name="Moran D.A.P."/>
            <person name="Shinohara A."/>
            <person name="Yoshida Y."/>
            <person name="Fujiwara M."/>
            <person name="Mori M."/>
            <person name="Tomita M."/>
            <person name="Arakawa K."/>
        </authorList>
    </citation>
    <scope>NUCLEOTIDE SEQUENCE [LARGE SCALE GENOMIC DNA]</scope>
</reference>